<reference evidence="2 3" key="1">
    <citation type="submission" date="2017-09" db="EMBL/GenBank/DDBJ databases">
        <title>WGS assembly of Aquilegia coerulea Goldsmith.</title>
        <authorList>
            <person name="Hodges S."/>
            <person name="Kramer E."/>
            <person name="Nordborg M."/>
            <person name="Tomkins J."/>
            <person name="Borevitz J."/>
            <person name="Derieg N."/>
            <person name="Yan J."/>
            <person name="Mihaltcheva S."/>
            <person name="Hayes R.D."/>
            <person name="Rokhsar D."/>
        </authorList>
    </citation>
    <scope>NUCLEOTIDE SEQUENCE [LARGE SCALE GENOMIC DNA]</scope>
    <source>
        <strain evidence="3">cv. Goldsmith</strain>
    </source>
</reference>
<name>A0A2G5F4Z3_AQUCA</name>
<dbReference type="OrthoDB" id="630817at2759"/>
<dbReference type="Proteomes" id="UP000230069">
    <property type="component" value="Unassembled WGS sequence"/>
</dbReference>
<feature type="region of interest" description="Disordered" evidence="1">
    <location>
        <begin position="357"/>
        <end position="378"/>
    </location>
</feature>
<evidence type="ECO:0000256" key="1">
    <source>
        <dbReference type="SAM" id="MobiDB-lite"/>
    </source>
</evidence>
<dbReference type="STRING" id="218851.A0A2G5F4Z3"/>
<evidence type="ECO:0000313" key="2">
    <source>
        <dbReference type="EMBL" id="PIA62947.1"/>
    </source>
</evidence>
<feature type="compositionally biased region" description="Basic and acidic residues" evidence="1">
    <location>
        <begin position="366"/>
        <end position="376"/>
    </location>
</feature>
<organism evidence="2 3">
    <name type="scientific">Aquilegia coerulea</name>
    <name type="common">Rocky mountain columbine</name>
    <dbReference type="NCBI Taxonomy" id="218851"/>
    <lineage>
        <taxon>Eukaryota</taxon>
        <taxon>Viridiplantae</taxon>
        <taxon>Streptophyta</taxon>
        <taxon>Embryophyta</taxon>
        <taxon>Tracheophyta</taxon>
        <taxon>Spermatophyta</taxon>
        <taxon>Magnoliopsida</taxon>
        <taxon>Ranunculales</taxon>
        <taxon>Ranunculaceae</taxon>
        <taxon>Thalictroideae</taxon>
        <taxon>Aquilegia</taxon>
    </lineage>
</organism>
<accession>A0A2G5F4Z3</accession>
<gene>
    <name evidence="2" type="ORF">AQUCO_00200753v1</name>
</gene>
<keyword evidence="3" id="KW-1185">Reference proteome</keyword>
<proteinExistence type="predicted"/>
<dbReference type="Pfam" id="PF05904">
    <property type="entry name" value="DUF863"/>
    <property type="match status" value="1"/>
</dbReference>
<dbReference type="PANTHER" id="PTHR33167">
    <property type="entry name" value="TRANSCRIPTION FACTOR, PUTATIVE (DUF863)-RELATED"/>
    <property type="match status" value="1"/>
</dbReference>
<evidence type="ECO:0008006" key="4">
    <source>
        <dbReference type="Google" id="ProtNLM"/>
    </source>
</evidence>
<dbReference type="PANTHER" id="PTHR33167:SF4">
    <property type="entry name" value="TRANSCRIPTION FACTOR, PUTATIVE (DUF863)-RELATED"/>
    <property type="match status" value="1"/>
</dbReference>
<dbReference type="EMBL" id="KZ305019">
    <property type="protein sequence ID" value="PIA62947.1"/>
    <property type="molecule type" value="Genomic_DNA"/>
</dbReference>
<dbReference type="AlphaFoldDB" id="A0A2G5F4Z3"/>
<dbReference type="InterPro" id="IPR008581">
    <property type="entry name" value="DUF863_pln"/>
</dbReference>
<dbReference type="FunCoup" id="A0A2G5F4Z3">
    <property type="interactions" value="933"/>
</dbReference>
<evidence type="ECO:0000313" key="3">
    <source>
        <dbReference type="Proteomes" id="UP000230069"/>
    </source>
</evidence>
<protein>
    <recommendedName>
        <fullName evidence="4">DUF863 domain-containing protein</fullName>
    </recommendedName>
</protein>
<sequence length="1059" mass="117716">MGTKVHCKSYFPGYCSMRDLNEDADSGSWPMYHEDKMLMARQYYNDFLPRPATDGYSEYDKEVLRQTMLKHEATFKNQVSELHRVYRIQRNLMEELKRKEVHNTIPMEASQSMYHSSSSQMPSEHAFKIWDGNPSCSRPSFSGTENRQSPSEIIKSSNMQGHAVTNGSFRDCRLLDSNSKKPPRRMFDLQLPADQYIDDEEGEKVLTPDNNVNWSLGSGRNLKRQAASSKSDLSFRNKQSLADLNHPIQGEEAASSASASNFLGPVACRIDTQVQDTLQKNSGSLGLPREIFHNTPRGMNNGTHSNGLHLDMPMASRLEWPSYNFENGQSRRKLNYSSQGFGAEESPTTSKPIQGEFQKTQLSPFHVDDQNKRGSWRESGNCAAEFSNRSETVVHPNFSRSLLETRVPISYPAVPAVAESGLSSFSSWKKPASGMSQSSIAVQPVHSYSSNSSAQLSKISDTSNRKNGLCEPQWQINRQPRVNSCLANGISYPNGSLQRSQLEPNASEDRMSSVGFDYLSCSRDNASPSVHYENHSTTKYFKGSECMDVKSAKDLNLNIAIPNGFMEGMVPEGDILIIDGEKKNNDPVGGLPWLKRKSACSNGSAKGREALNEKGFCLSHSQFTPKVGSEKVLTPHSVQDSSSTSIACDAEDQMIQKSDSPRGKKILGVSIFDKTHISKEFPSLNFSSPSIRDTSEVEAITNVRKPETLNIDLSFDPALLALGQKLSSKHVSVAKDLDKGTSSVKNNFNLNSCADEEEPCTYSVRRETIRIEIDLEAPPVPEASEVMSPEEESVDQLEISAQLSQVELQDQSEELARNVAEAIVTISSSCFHSEDLTCHPSGKSLDDSLRWFADIVSSQTEGLGGKNEVVSREKYTGDDDELSSSSSDYFETMTLKLAETKVDEYFRKPWEPEPQNEEEACVSALVPTRRRRGQARRGRQRRDFQRDILPGLASLSRFEVSEDIQVIGGLMRATGHSSWQTGVAKRNAARNGWARGRRRTRNVAPAVAATIVCSPPRQQANNSELGLEERSLTGWGKTTRRPRRQRLAAGNISIPITQV</sequence>
<feature type="region of interest" description="Disordered" evidence="1">
    <location>
        <begin position="137"/>
        <end position="165"/>
    </location>
</feature>
<dbReference type="EMBL" id="KZ305019">
    <property type="protein sequence ID" value="PIA62949.1"/>
    <property type="molecule type" value="Genomic_DNA"/>
</dbReference>